<keyword evidence="6" id="KW-0694">RNA-binding</keyword>
<dbReference type="InterPro" id="IPR050914">
    <property type="entry name" value="snRNP_SmB/NAA38-like"/>
</dbReference>
<feature type="compositionally biased region" description="Low complexity" evidence="11">
    <location>
        <begin position="88"/>
        <end position="113"/>
    </location>
</feature>
<feature type="compositionally biased region" description="Gly residues" evidence="11">
    <location>
        <begin position="199"/>
        <end position="209"/>
    </location>
</feature>
<organism evidence="13 14">
    <name type="scientific">Nadsonia fulvescens var. elongata DSM 6958</name>
    <dbReference type="NCBI Taxonomy" id="857566"/>
    <lineage>
        <taxon>Eukaryota</taxon>
        <taxon>Fungi</taxon>
        <taxon>Dikarya</taxon>
        <taxon>Ascomycota</taxon>
        <taxon>Saccharomycotina</taxon>
        <taxon>Dipodascomycetes</taxon>
        <taxon>Dipodascales</taxon>
        <taxon>Dipodascales incertae sedis</taxon>
        <taxon>Nadsonia</taxon>
    </lineage>
</organism>
<dbReference type="Proteomes" id="UP000095009">
    <property type="component" value="Unassembled WGS sequence"/>
</dbReference>
<feature type="region of interest" description="Disordered" evidence="11">
    <location>
        <begin position="85"/>
        <end position="114"/>
    </location>
</feature>
<evidence type="ECO:0000256" key="5">
    <source>
        <dbReference type="ARBA" id="ARBA00022664"/>
    </source>
</evidence>
<comment type="subcellular location">
    <subcellularLocation>
        <location evidence="2">Cytoplasm</location>
    </subcellularLocation>
    <subcellularLocation>
        <location evidence="1">Nucleus</location>
    </subcellularLocation>
</comment>
<evidence type="ECO:0000256" key="3">
    <source>
        <dbReference type="ARBA" id="ARBA00009123"/>
    </source>
</evidence>
<dbReference type="GO" id="GO:0005682">
    <property type="term" value="C:U5 snRNP"/>
    <property type="evidence" value="ECO:0007669"/>
    <property type="project" value="TreeGrafter"/>
</dbReference>
<evidence type="ECO:0000256" key="6">
    <source>
        <dbReference type="ARBA" id="ARBA00022884"/>
    </source>
</evidence>
<keyword evidence="8" id="KW-0539">Nucleus</keyword>
<dbReference type="GO" id="GO:0003723">
    <property type="term" value="F:RNA binding"/>
    <property type="evidence" value="ECO:0007669"/>
    <property type="project" value="UniProtKB-KW"/>
</dbReference>
<dbReference type="SUPFAM" id="SSF50182">
    <property type="entry name" value="Sm-like ribonucleoproteins"/>
    <property type="match status" value="1"/>
</dbReference>
<evidence type="ECO:0000256" key="8">
    <source>
        <dbReference type="ARBA" id="ARBA00023242"/>
    </source>
</evidence>
<keyword evidence="4" id="KW-0963">Cytoplasm</keyword>
<dbReference type="PROSITE" id="PS52002">
    <property type="entry name" value="SM"/>
    <property type="match status" value="1"/>
</dbReference>
<dbReference type="InterPro" id="IPR001163">
    <property type="entry name" value="Sm_dom_euk/arc"/>
</dbReference>
<feature type="compositionally biased region" description="Low complexity" evidence="11">
    <location>
        <begin position="217"/>
        <end position="227"/>
    </location>
</feature>
<keyword evidence="5" id="KW-0507">mRNA processing</keyword>
<evidence type="ECO:0000259" key="12">
    <source>
        <dbReference type="PROSITE" id="PS52002"/>
    </source>
</evidence>
<evidence type="ECO:0000256" key="4">
    <source>
        <dbReference type="ARBA" id="ARBA00022490"/>
    </source>
</evidence>
<keyword evidence="9" id="KW-0687">Ribonucleoprotein</keyword>
<dbReference type="GO" id="GO:0070990">
    <property type="term" value="F:snRNP binding"/>
    <property type="evidence" value="ECO:0007669"/>
    <property type="project" value="TreeGrafter"/>
</dbReference>
<gene>
    <name evidence="13" type="ORF">NADFUDRAFT_40538</name>
</gene>
<evidence type="ECO:0000256" key="10">
    <source>
        <dbReference type="ARBA" id="ARBA00041355"/>
    </source>
</evidence>
<dbReference type="SMART" id="SM00651">
    <property type="entry name" value="Sm"/>
    <property type="match status" value="1"/>
</dbReference>
<evidence type="ECO:0000256" key="1">
    <source>
        <dbReference type="ARBA" id="ARBA00004123"/>
    </source>
</evidence>
<dbReference type="PANTHER" id="PTHR10701">
    <property type="entry name" value="SMALL NUCLEAR RIBONUCLEOPROTEIN-ASSOCIATED PROTEIN B AND N"/>
    <property type="match status" value="1"/>
</dbReference>
<dbReference type="GO" id="GO:0005737">
    <property type="term" value="C:cytoplasm"/>
    <property type="evidence" value="ECO:0007669"/>
    <property type="project" value="UniProtKB-SubCell"/>
</dbReference>
<evidence type="ECO:0000256" key="9">
    <source>
        <dbReference type="ARBA" id="ARBA00023274"/>
    </source>
</evidence>
<evidence type="ECO:0000256" key="7">
    <source>
        <dbReference type="ARBA" id="ARBA00023187"/>
    </source>
</evidence>
<evidence type="ECO:0000256" key="2">
    <source>
        <dbReference type="ARBA" id="ARBA00004496"/>
    </source>
</evidence>
<name>A0A1E3PR15_9ASCO</name>
<evidence type="ECO:0000313" key="14">
    <source>
        <dbReference type="Proteomes" id="UP000095009"/>
    </source>
</evidence>
<accession>A0A1E3PR15</accession>
<dbReference type="GO" id="GO:0071004">
    <property type="term" value="C:U2-type prespliceosome"/>
    <property type="evidence" value="ECO:0007669"/>
    <property type="project" value="TreeGrafter"/>
</dbReference>
<dbReference type="GO" id="GO:0071013">
    <property type="term" value="C:catalytic step 2 spliceosome"/>
    <property type="evidence" value="ECO:0007669"/>
    <property type="project" value="TreeGrafter"/>
</dbReference>
<dbReference type="EMBL" id="KV454407">
    <property type="protein sequence ID" value="ODQ67372.1"/>
    <property type="molecule type" value="Genomic_DNA"/>
</dbReference>
<feature type="domain" description="Sm" evidence="12">
    <location>
        <begin position="30"/>
        <end position="140"/>
    </location>
</feature>
<dbReference type="GO" id="GO:0005686">
    <property type="term" value="C:U2 snRNP"/>
    <property type="evidence" value="ECO:0007669"/>
    <property type="project" value="TreeGrafter"/>
</dbReference>
<dbReference type="GO" id="GO:0046540">
    <property type="term" value="C:U4/U6 x U5 tri-snRNP complex"/>
    <property type="evidence" value="ECO:0007669"/>
    <property type="project" value="TreeGrafter"/>
</dbReference>
<dbReference type="CDD" id="cd01717">
    <property type="entry name" value="Sm_B"/>
    <property type="match status" value="1"/>
</dbReference>
<dbReference type="InterPro" id="IPR047575">
    <property type="entry name" value="Sm"/>
</dbReference>
<evidence type="ECO:0000313" key="13">
    <source>
        <dbReference type="EMBL" id="ODQ67372.1"/>
    </source>
</evidence>
<evidence type="ECO:0000256" key="11">
    <source>
        <dbReference type="SAM" id="MobiDB-lite"/>
    </source>
</evidence>
<proteinExistence type="inferred from homology"/>
<dbReference type="GO" id="GO:0005687">
    <property type="term" value="C:U4 snRNP"/>
    <property type="evidence" value="ECO:0007669"/>
    <property type="project" value="TreeGrafter"/>
</dbReference>
<dbReference type="GO" id="GO:0005685">
    <property type="term" value="C:U1 snRNP"/>
    <property type="evidence" value="ECO:0007669"/>
    <property type="project" value="TreeGrafter"/>
</dbReference>
<dbReference type="Gene3D" id="2.30.30.100">
    <property type="match status" value="1"/>
</dbReference>
<keyword evidence="14" id="KW-1185">Reference proteome</keyword>
<dbReference type="Pfam" id="PF01423">
    <property type="entry name" value="LSM"/>
    <property type="match status" value="1"/>
</dbReference>
<feature type="region of interest" description="Disordered" evidence="11">
    <location>
        <begin position="135"/>
        <end position="237"/>
    </location>
</feature>
<feature type="compositionally biased region" description="Pro residues" evidence="11">
    <location>
        <begin position="228"/>
        <end position="237"/>
    </location>
</feature>
<keyword evidence="7" id="KW-0508">mRNA splicing</keyword>
<reference evidence="13 14" key="1">
    <citation type="journal article" date="2016" name="Proc. Natl. Acad. Sci. U.S.A.">
        <title>Comparative genomics of biotechnologically important yeasts.</title>
        <authorList>
            <person name="Riley R."/>
            <person name="Haridas S."/>
            <person name="Wolfe K.H."/>
            <person name="Lopes M.R."/>
            <person name="Hittinger C.T."/>
            <person name="Goeker M."/>
            <person name="Salamov A.A."/>
            <person name="Wisecaver J.H."/>
            <person name="Long T.M."/>
            <person name="Calvey C.H."/>
            <person name="Aerts A.L."/>
            <person name="Barry K.W."/>
            <person name="Choi C."/>
            <person name="Clum A."/>
            <person name="Coughlan A.Y."/>
            <person name="Deshpande S."/>
            <person name="Douglass A.P."/>
            <person name="Hanson S.J."/>
            <person name="Klenk H.-P."/>
            <person name="LaButti K.M."/>
            <person name="Lapidus A."/>
            <person name="Lindquist E.A."/>
            <person name="Lipzen A.M."/>
            <person name="Meier-Kolthoff J.P."/>
            <person name="Ohm R.A."/>
            <person name="Otillar R.P."/>
            <person name="Pangilinan J.L."/>
            <person name="Peng Y."/>
            <person name="Rokas A."/>
            <person name="Rosa C.A."/>
            <person name="Scheuner C."/>
            <person name="Sibirny A.A."/>
            <person name="Slot J.C."/>
            <person name="Stielow J.B."/>
            <person name="Sun H."/>
            <person name="Kurtzman C.P."/>
            <person name="Blackwell M."/>
            <person name="Grigoriev I.V."/>
            <person name="Jeffries T.W."/>
        </authorList>
    </citation>
    <scope>NUCLEOTIDE SEQUENCE [LARGE SCALE GENOMIC DNA]</scope>
    <source>
        <strain evidence="13 14">DSM 6958</strain>
    </source>
</reference>
<dbReference type="AlphaFoldDB" id="A0A1E3PR15"/>
<sequence>MSRDIAVVPNEAKRKLSEAKINSSFIMSTPRRAKMADLIHYRLRVVSLDGKELTGQLLAFDKFMNLVLADSEEFRLTKRNAQLLQQQSTVSSSSPTASASSTASTTPSSTASTIAQEKRTLGLVIIRGETIVSISIESPPSHDQSSRLKKDAIRPGHGTSKPIGRSMGPGTGTNALSGPMRMNNQGSAPVGGNTNGPPRGFGGPPRGFGGPPPTGNGPPRGFGAAPPGFRPPPGFGR</sequence>
<protein>
    <recommendedName>
        <fullName evidence="10">Sm protein B</fullName>
    </recommendedName>
</protein>
<comment type="similarity">
    <text evidence="3">Belongs to the snRNP SmB/SmN family.</text>
</comment>
<feature type="compositionally biased region" description="Polar residues" evidence="11">
    <location>
        <begin position="172"/>
        <end position="187"/>
    </location>
</feature>
<dbReference type="PANTHER" id="PTHR10701:SF0">
    <property type="entry name" value="SMALL NUCLEAR RIBONUCLEOPROTEIN-ASSOCIATED PROTEIN B"/>
    <property type="match status" value="1"/>
</dbReference>
<dbReference type="STRING" id="857566.A0A1E3PR15"/>
<dbReference type="OrthoDB" id="2020720at2759"/>
<feature type="compositionally biased region" description="Basic and acidic residues" evidence="11">
    <location>
        <begin position="144"/>
        <end position="154"/>
    </location>
</feature>
<dbReference type="GO" id="GO:0000398">
    <property type="term" value="P:mRNA splicing, via spliceosome"/>
    <property type="evidence" value="ECO:0007669"/>
    <property type="project" value="TreeGrafter"/>
</dbReference>
<dbReference type="InterPro" id="IPR010920">
    <property type="entry name" value="LSM_dom_sf"/>
</dbReference>